<evidence type="ECO:0000313" key="7">
    <source>
        <dbReference type="Proteomes" id="UP001596189"/>
    </source>
</evidence>
<reference evidence="7" key="1">
    <citation type="journal article" date="2019" name="Int. J. Syst. Evol. Microbiol.">
        <title>The Global Catalogue of Microorganisms (GCM) 10K type strain sequencing project: providing services to taxonomists for standard genome sequencing and annotation.</title>
        <authorList>
            <consortium name="The Broad Institute Genomics Platform"/>
            <consortium name="The Broad Institute Genome Sequencing Center for Infectious Disease"/>
            <person name="Wu L."/>
            <person name="Ma J."/>
        </authorList>
    </citation>
    <scope>NUCLEOTIDE SEQUENCE [LARGE SCALE GENOMIC DNA]</scope>
    <source>
        <strain evidence="7">KACC 14249</strain>
    </source>
</reference>
<dbReference type="PROSITE" id="PS50110">
    <property type="entry name" value="RESPONSE_REGULATORY"/>
    <property type="match status" value="1"/>
</dbReference>
<dbReference type="PANTHER" id="PTHR43214:SF43">
    <property type="entry name" value="TWO-COMPONENT RESPONSE REGULATOR"/>
    <property type="match status" value="1"/>
</dbReference>
<evidence type="ECO:0000256" key="2">
    <source>
        <dbReference type="ARBA" id="ARBA00023125"/>
    </source>
</evidence>
<sequence>MSSAPTPDVDSQDVPRERPVTVAVVDDNSLIRMGLRSLLEADPRVHVVGEAGDGEAAVQLVRQTLPDVVLLDVRMPRRDGVSALAEIRDHSKVVMLTYSDAPDVIRAALEAGATGYLVHGQFRPEDLVSSVLGAAAGSSVMSAPAMDALRNALIQQAPEPAAPHRPDAGLSEREVEVMDLIGRGLTNGQIARECYLSEKTVKNHVNHIFAKLGVRTRAEAVSLWLGGAS</sequence>
<dbReference type="Proteomes" id="UP001596189">
    <property type="component" value="Unassembled WGS sequence"/>
</dbReference>
<keyword evidence="2" id="KW-0238">DNA-binding</keyword>
<dbReference type="InterPro" id="IPR011006">
    <property type="entry name" value="CheY-like_superfamily"/>
</dbReference>
<dbReference type="Gene3D" id="3.40.50.2300">
    <property type="match status" value="1"/>
</dbReference>
<dbReference type="SUPFAM" id="SSF46894">
    <property type="entry name" value="C-terminal effector domain of the bipartite response regulators"/>
    <property type="match status" value="1"/>
</dbReference>
<dbReference type="Pfam" id="PF00072">
    <property type="entry name" value="Response_reg"/>
    <property type="match status" value="1"/>
</dbReference>
<dbReference type="InterPro" id="IPR016032">
    <property type="entry name" value="Sig_transdc_resp-reg_C-effctor"/>
</dbReference>
<dbReference type="SMART" id="SM00421">
    <property type="entry name" value="HTH_LUXR"/>
    <property type="match status" value="1"/>
</dbReference>
<accession>A0ABW1J905</accession>
<evidence type="ECO:0000256" key="3">
    <source>
        <dbReference type="PROSITE-ProRule" id="PRU00169"/>
    </source>
</evidence>
<dbReference type="InterPro" id="IPR058245">
    <property type="entry name" value="NreC/VraR/RcsB-like_REC"/>
</dbReference>
<dbReference type="Pfam" id="PF00196">
    <property type="entry name" value="GerE"/>
    <property type="match status" value="1"/>
</dbReference>
<keyword evidence="7" id="KW-1185">Reference proteome</keyword>
<evidence type="ECO:0000256" key="1">
    <source>
        <dbReference type="ARBA" id="ARBA00022553"/>
    </source>
</evidence>
<comment type="caution">
    <text evidence="6">The sequence shown here is derived from an EMBL/GenBank/DDBJ whole genome shotgun (WGS) entry which is preliminary data.</text>
</comment>
<evidence type="ECO:0000259" key="4">
    <source>
        <dbReference type="PROSITE" id="PS50043"/>
    </source>
</evidence>
<dbReference type="PRINTS" id="PR00038">
    <property type="entry name" value="HTHLUXR"/>
</dbReference>
<feature type="domain" description="HTH luxR-type" evidence="4">
    <location>
        <begin position="163"/>
        <end position="228"/>
    </location>
</feature>
<dbReference type="PROSITE" id="PS50043">
    <property type="entry name" value="HTH_LUXR_2"/>
    <property type="match status" value="1"/>
</dbReference>
<keyword evidence="1 3" id="KW-0597">Phosphoprotein</keyword>
<dbReference type="InterPro" id="IPR001789">
    <property type="entry name" value="Sig_transdc_resp-reg_receiver"/>
</dbReference>
<dbReference type="CDD" id="cd17535">
    <property type="entry name" value="REC_NarL-like"/>
    <property type="match status" value="1"/>
</dbReference>
<dbReference type="PROSITE" id="PS00622">
    <property type="entry name" value="HTH_LUXR_1"/>
    <property type="match status" value="1"/>
</dbReference>
<dbReference type="RefSeq" id="WP_345716429.1">
    <property type="nucleotide sequence ID" value="NZ_BAABFP010000005.1"/>
</dbReference>
<proteinExistence type="predicted"/>
<dbReference type="InterPro" id="IPR039420">
    <property type="entry name" value="WalR-like"/>
</dbReference>
<evidence type="ECO:0000259" key="5">
    <source>
        <dbReference type="PROSITE" id="PS50110"/>
    </source>
</evidence>
<feature type="modified residue" description="4-aspartylphosphate" evidence="3">
    <location>
        <position position="72"/>
    </location>
</feature>
<dbReference type="SMART" id="SM00448">
    <property type="entry name" value="REC"/>
    <property type="match status" value="1"/>
</dbReference>
<feature type="domain" description="Response regulatory" evidence="5">
    <location>
        <begin position="21"/>
        <end position="134"/>
    </location>
</feature>
<dbReference type="SUPFAM" id="SSF52172">
    <property type="entry name" value="CheY-like"/>
    <property type="match status" value="1"/>
</dbReference>
<gene>
    <name evidence="6" type="ORF">ACFQDO_00215</name>
</gene>
<dbReference type="InterPro" id="IPR000792">
    <property type="entry name" value="Tscrpt_reg_LuxR_C"/>
</dbReference>
<protein>
    <submittedName>
        <fullName evidence="6">Response regulator</fullName>
    </submittedName>
</protein>
<name>A0ABW1J905_9ACTN</name>
<organism evidence="6 7">
    <name type="scientific">Angustibacter luteus</name>
    <dbReference type="NCBI Taxonomy" id="658456"/>
    <lineage>
        <taxon>Bacteria</taxon>
        <taxon>Bacillati</taxon>
        <taxon>Actinomycetota</taxon>
        <taxon>Actinomycetes</taxon>
        <taxon>Kineosporiales</taxon>
        <taxon>Kineosporiaceae</taxon>
    </lineage>
</organism>
<evidence type="ECO:0000313" key="6">
    <source>
        <dbReference type="EMBL" id="MFC6005540.1"/>
    </source>
</evidence>
<dbReference type="PANTHER" id="PTHR43214">
    <property type="entry name" value="TWO-COMPONENT RESPONSE REGULATOR"/>
    <property type="match status" value="1"/>
</dbReference>
<dbReference type="EMBL" id="JBHSRD010000002">
    <property type="protein sequence ID" value="MFC6005540.1"/>
    <property type="molecule type" value="Genomic_DNA"/>
</dbReference>
<dbReference type="CDD" id="cd06170">
    <property type="entry name" value="LuxR_C_like"/>
    <property type="match status" value="1"/>
</dbReference>